<name>A0A6A3UZ58_9STRA</name>
<evidence type="ECO:0000313" key="15">
    <source>
        <dbReference type="Proteomes" id="UP000488956"/>
    </source>
</evidence>
<dbReference type="EMBL" id="QXFW01000109">
    <property type="protein sequence ID" value="KAE9024829.1"/>
    <property type="molecule type" value="Genomic_DNA"/>
</dbReference>
<dbReference type="EMBL" id="QXFX01000111">
    <property type="protein sequence ID" value="KAE9131350.1"/>
    <property type="molecule type" value="Genomic_DNA"/>
</dbReference>
<keyword evidence="1" id="KW-0812">Transmembrane</keyword>
<dbReference type="Proteomes" id="UP000433483">
    <property type="component" value="Unassembled WGS sequence"/>
</dbReference>
<evidence type="ECO:0000313" key="4">
    <source>
        <dbReference type="EMBL" id="KAE9131350.1"/>
    </source>
</evidence>
<proteinExistence type="predicted"/>
<comment type="caution">
    <text evidence="5">The sequence shown here is derived from an EMBL/GenBank/DDBJ whole genome shotgun (WGS) entry which is preliminary data.</text>
</comment>
<evidence type="ECO:0000313" key="9">
    <source>
        <dbReference type="Proteomes" id="UP000433483"/>
    </source>
</evidence>
<evidence type="ECO:0000256" key="1">
    <source>
        <dbReference type="SAM" id="Phobius"/>
    </source>
</evidence>
<accession>A0A6A3UZ58</accession>
<dbReference type="EMBL" id="QXGC01000093">
    <property type="protein sequence ID" value="KAE9250144.1"/>
    <property type="molecule type" value="Genomic_DNA"/>
</dbReference>
<dbReference type="Proteomes" id="UP000460718">
    <property type="component" value="Unassembled WGS sequence"/>
</dbReference>
<keyword evidence="1" id="KW-1133">Transmembrane helix</keyword>
<dbReference type="AlphaFoldDB" id="A0A6A3UZ58"/>
<evidence type="ECO:0000313" key="7">
    <source>
        <dbReference type="EMBL" id="KAE9250144.1"/>
    </source>
</evidence>
<keyword evidence="1" id="KW-0472">Membrane</keyword>
<organism evidence="5 11">
    <name type="scientific">Phytophthora fragariae</name>
    <dbReference type="NCBI Taxonomy" id="53985"/>
    <lineage>
        <taxon>Eukaryota</taxon>
        <taxon>Sar</taxon>
        <taxon>Stramenopiles</taxon>
        <taxon>Oomycota</taxon>
        <taxon>Peronosporomycetes</taxon>
        <taxon>Peronosporales</taxon>
        <taxon>Peronosporaceae</taxon>
        <taxon>Phytophthora</taxon>
    </lineage>
</organism>
<sequence>MATAYLQQRSLSLRSVSSRRQSTKVYAGAPISSIPLPSVQYHTELDGITPATVQRTVQSVFTYGGLEIASFVALVVVIQRTIGLRALYHLAFVLETQMALVQSKLTVWMLLTLTFRVVHYGYDFTFDFPWIKSKLSSTSE</sequence>
<evidence type="ECO:0000313" key="14">
    <source>
        <dbReference type="Proteomes" id="UP000476176"/>
    </source>
</evidence>
<dbReference type="EMBL" id="QXGE01000109">
    <property type="protein sequence ID" value="KAE9324395.1"/>
    <property type="molecule type" value="Genomic_DNA"/>
</dbReference>
<protein>
    <submittedName>
        <fullName evidence="5">Uncharacterized protein</fullName>
    </submittedName>
</protein>
<dbReference type="EMBL" id="QXGB01000137">
    <property type="protein sequence ID" value="KAE9228509.1"/>
    <property type="molecule type" value="Genomic_DNA"/>
</dbReference>
<dbReference type="EMBL" id="QXGA01000116">
    <property type="protein sequence ID" value="KAE9152186.1"/>
    <property type="molecule type" value="Genomic_DNA"/>
</dbReference>
<evidence type="ECO:0000313" key="3">
    <source>
        <dbReference type="EMBL" id="KAE9130772.1"/>
    </source>
</evidence>
<dbReference type="Proteomes" id="UP000440732">
    <property type="component" value="Unassembled WGS sequence"/>
</dbReference>
<reference evidence="9 10" key="1">
    <citation type="submission" date="2018-08" db="EMBL/GenBank/DDBJ databases">
        <title>Genomic investigation of the strawberry pathogen Phytophthora fragariae indicates pathogenicity is determined by transcriptional variation in three key races.</title>
        <authorList>
            <person name="Adams T.M."/>
            <person name="Armitage A.D."/>
            <person name="Sobczyk M.K."/>
            <person name="Bates H.J."/>
            <person name="Dunwell J.M."/>
            <person name="Nellist C.F."/>
            <person name="Harrison R.J."/>
        </authorList>
    </citation>
    <scope>NUCLEOTIDE SEQUENCE [LARGE SCALE GENOMIC DNA]</scope>
    <source>
        <strain evidence="8 10">A4</strain>
        <strain evidence="7 14">BC-23</strain>
        <strain evidence="6 9">NOV-27</strain>
        <strain evidence="5 11">NOV-5</strain>
        <strain evidence="3 12">NOV-71</strain>
        <strain evidence="4 15">ONT-3</strain>
        <strain evidence="2 13">SCRP245</strain>
    </source>
</reference>
<keyword evidence="9" id="KW-1185">Reference proteome</keyword>
<gene>
    <name evidence="8" type="ORF">PF001_g3447</name>
    <name evidence="7" type="ORF">PF004_g3069</name>
    <name evidence="6" type="ORF">PF005_g4278</name>
    <name evidence="5" type="ORF">PF006_g3572</name>
    <name evidence="3" type="ORF">PF007_g4375</name>
    <name evidence="4" type="ORF">PF010_g3526</name>
    <name evidence="2" type="ORF">PF011_g3315</name>
</gene>
<dbReference type="Proteomes" id="UP000441208">
    <property type="component" value="Unassembled WGS sequence"/>
</dbReference>
<dbReference type="EMBL" id="QXFZ01000139">
    <property type="protein sequence ID" value="KAE9130772.1"/>
    <property type="molecule type" value="Genomic_DNA"/>
</dbReference>
<evidence type="ECO:0000313" key="5">
    <source>
        <dbReference type="EMBL" id="KAE9152186.1"/>
    </source>
</evidence>
<evidence type="ECO:0000313" key="2">
    <source>
        <dbReference type="EMBL" id="KAE9024829.1"/>
    </source>
</evidence>
<evidence type="ECO:0000313" key="12">
    <source>
        <dbReference type="Proteomes" id="UP000441208"/>
    </source>
</evidence>
<dbReference type="Proteomes" id="UP000437068">
    <property type="component" value="Unassembled WGS sequence"/>
</dbReference>
<feature type="transmembrane region" description="Helical" evidence="1">
    <location>
        <begin position="105"/>
        <end position="122"/>
    </location>
</feature>
<evidence type="ECO:0000313" key="6">
    <source>
        <dbReference type="EMBL" id="KAE9228509.1"/>
    </source>
</evidence>
<evidence type="ECO:0000313" key="11">
    <source>
        <dbReference type="Proteomes" id="UP000440732"/>
    </source>
</evidence>
<dbReference type="Proteomes" id="UP000476176">
    <property type="component" value="Unassembled WGS sequence"/>
</dbReference>
<evidence type="ECO:0000313" key="10">
    <source>
        <dbReference type="Proteomes" id="UP000437068"/>
    </source>
</evidence>
<feature type="transmembrane region" description="Helical" evidence="1">
    <location>
        <begin position="68"/>
        <end position="93"/>
    </location>
</feature>
<evidence type="ECO:0000313" key="8">
    <source>
        <dbReference type="EMBL" id="KAE9324395.1"/>
    </source>
</evidence>
<dbReference type="Proteomes" id="UP000488956">
    <property type="component" value="Unassembled WGS sequence"/>
</dbReference>
<evidence type="ECO:0000313" key="13">
    <source>
        <dbReference type="Proteomes" id="UP000460718"/>
    </source>
</evidence>